<evidence type="ECO:0008006" key="3">
    <source>
        <dbReference type="Google" id="ProtNLM"/>
    </source>
</evidence>
<reference evidence="1" key="1">
    <citation type="submission" date="2020-03" db="EMBL/GenBank/DDBJ databases">
        <title>Genome of Pelagibius litoralis DSM 21314T.</title>
        <authorList>
            <person name="Wang G."/>
        </authorList>
    </citation>
    <scope>NUCLEOTIDE SEQUENCE</scope>
    <source>
        <strain evidence="1">DSM 21314</strain>
    </source>
</reference>
<dbReference type="AlphaFoldDB" id="A0A967C2N1"/>
<evidence type="ECO:0000313" key="2">
    <source>
        <dbReference type="Proteomes" id="UP000761264"/>
    </source>
</evidence>
<gene>
    <name evidence="1" type="ORF">HBA54_00035</name>
</gene>
<protein>
    <recommendedName>
        <fullName evidence="3">Tail fiber protein</fullName>
    </recommendedName>
</protein>
<evidence type="ECO:0000313" key="1">
    <source>
        <dbReference type="EMBL" id="NIA66975.1"/>
    </source>
</evidence>
<name>A0A967C2N1_9PROT</name>
<keyword evidence="2" id="KW-1185">Reference proteome</keyword>
<dbReference type="EMBL" id="JAAQPH010000001">
    <property type="protein sequence ID" value="NIA66975.1"/>
    <property type="molecule type" value="Genomic_DNA"/>
</dbReference>
<dbReference type="Proteomes" id="UP000761264">
    <property type="component" value="Unassembled WGS sequence"/>
</dbReference>
<sequence>MTIATTTAKSRYAGDGTTTSFPTGFKFLDNDHLRVILLQSDGGESLWTEGSEYSLSGAGAPGGGTVTVATSPSDYTPQVGETLVIKLGIRAEQQTALPLGGAFPSTAVEGMADLAALRDQQIEEALSRAVKFKETTALADVEFPEPEAGKPIAWNSTGDGLENRARIGKWQGDWVTATDYEALDIVRVTPGNDIYVCEVAHTSGVFATDLAANRWFLAINVQDVETAATNASASASAADAAASNGASSAAAAAASETAAATSETNAASSASAAGTSATNAVTSATSASASQTAASTSATSATSSASAASGSAAASETARAAAVVARTGAETAETGAVTARNAAEALYGNLAAVDAARVAAEAAQTAAATSETNAASSETAAAGSASSAGTSSTSASGSATAASNSAAAASTSQTAASASATSAGTSATNAASSASSAGISETNAANSATAADLFAILNTTSATPNAVGLGSKVFTTADVRSFAVGGWIIVAQATNADNYMIGQVTAWNSGTQQLTVNVTNIGGTGTISNWNIQGTGIPGIQGAAGDQAVMFAVGDEVTAITAGTGKISFRMPFAYTVSAVRASLKTASSSGVVTVDINEAGVSIFGAQKLQIDQDETTSVTAALSPTINDATLADDAEITVDIDAAGTGAVGLKVSLVGSPT</sequence>
<dbReference type="RefSeq" id="WP_167220280.1">
    <property type="nucleotide sequence ID" value="NZ_JAAQPH010000001.1"/>
</dbReference>
<accession>A0A967C2N1</accession>
<proteinExistence type="predicted"/>
<organism evidence="1 2">
    <name type="scientific">Pelagibius litoralis</name>
    <dbReference type="NCBI Taxonomy" id="374515"/>
    <lineage>
        <taxon>Bacteria</taxon>
        <taxon>Pseudomonadati</taxon>
        <taxon>Pseudomonadota</taxon>
        <taxon>Alphaproteobacteria</taxon>
        <taxon>Rhodospirillales</taxon>
        <taxon>Rhodovibrionaceae</taxon>
        <taxon>Pelagibius</taxon>
    </lineage>
</organism>
<comment type="caution">
    <text evidence="1">The sequence shown here is derived from an EMBL/GenBank/DDBJ whole genome shotgun (WGS) entry which is preliminary data.</text>
</comment>